<gene>
    <name evidence="3" type="ORF">C8A00DRAFT_37858</name>
</gene>
<dbReference type="Proteomes" id="UP001302745">
    <property type="component" value="Unassembled WGS sequence"/>
</dbReference>
<dbReference type="InterPro" id="IPR050300">
    <property type="entry name" value="GDXG_lipolytic_enzyme"/>
</dbReference>
<keyword evidence="1" id="KW-0378">Hydrolase</keyword>
<dbReference type="SUPFAM" id="SSF53474">
    <property type="entry name" value="alpha/beta-Hydrolases"/>
    <property type="match status" value="1"/>
</dbReference>
<dbReference type="AlphaFoldDB" id="A0AAN6VDU6"/>
<reference evidence="3" key="1">
    <citation type="journal article" date="2023" name="Mol. Phylogenet. Evol.">
        <title>Genome-scale phylogeny and comparative genomics of the fungal order Sordariales.</title>
        <authorList>
            <person name="Hensen N."/>
            <person name="Bonometti L."/>
            <person name="Westerberg I."/>
            <person name="Brannstrom I.O."/>
            <person name="Guillou S."/>
            <person name="Cros-Aarteil S."/>
            <person name="Calhoun S."/>
            <person name="Haridas S."/>
            <person name="Kuo A."/>
            <person name="Mondo S."/>
            <person name="Pangilinan J."/>
            <person name="Riley R."/>
            <person name="LaButti K."/>
            <person name="Andreopoulos B."/>
            <person name="Lipzen A."/>
            <person name="Chen C."/>
            <person name="Yan M."/>
            <person name="Daum C."/>
            <person name="Ng V."/>
            <person name="Clum A."/>
            <person name="Steindorff A."/>
            <person name="Ohm R.A."/>
            <person name="Martin F."/>
            <person name="Silar P."/>
            <person name="Natvig D.O."/>
            <person name="Lalanne C."/>
            <person name="Gautier V."/>
            <person name="Ament-Velasquez S.L."/>
            <person name="Kruys A."/>
            <person name="Hutchinson M.I."/>
            <person name="Powell A.J."/>
            <person name="Barry K."/>
            <person name="Miller A.N."/>
            <person name="Grigoriev I.V."/>
            <person name="Debuchy R."/>
            <person name="Gladieux P."/>
            <person name="Hiltunen Thoren M."/>
            <person name="Johannesson H."/>
        </authorList>
    </citation>
    <scope>NUCLEOTIDE SEQUENCE</scope>
    <source>
        <strain evidence="3">CBS 538.74</strain>
    </source>
</reference>
<protein>
    <recommendedName>
        <fullName evidence="2">Alpha/beta hydrolase fold-3 domain-containing protein</fullName>
    </recommendedName>
</protein>
<dbReference type="EMBL" id="MU857148">
    <property type="protein sequence ID" value="KAK4149547.1"/>
    <property type="molecule type" value="Genomic_DNA"/>
</dbReference>
<keyword evidence="4" id="KW-1185">Reference proteome</keyword>
<evidence type="ECO:0000313" key="4">
    <source>
        <dbReference type="Proteomes" id="UP001302745"/>
    </source>
</evidence>
<comment type="caution">
    <text evidence="3">The sequence shown here is derived from an EMBL/GenBank/DDBJ whole genome shotgun (WGS) entry which is preliminary data.</text>
</comment>
<evidence type="ECO:0000313" key="3">
    <source>
        <dbReference type="EMBL" id="KAK4149547.1"/>
    </source>
</evidence>
<evidence type="ECO:0000259" key="2">
    <source>
        <dbReference type="Pfam" id="PF07859"/>
    </source>
</evidence>
<feature type="domain" description="Alpha/beta hydrolase fold-3" evidence="2">
    <location>
        <begin position="98"/>
        <end position="296"/>
    </location>
</feature>
<dbReference type="PANTHER" id="PTHR48081">
    <property type="entry name" value="AB HYDROLASE SUPERFAMILY PROTEIN C4A8.06C"/>
    <property type="match status" value="1"/>
</dbReference>
<accession>A0AAN6VDU6</accession>
<reference evidence="3" key="2">
    <citation type="submission" date="2023-05" db="EMBL/GenBank/DDBJ databases">
        <authorList>
            <consortium name="Lawrence Berkeley National Laboratory"/>
            <person name="Steindorff A."/>
            <person name="Hensen N."/>
            <person name="Bonometti L."/>
            <person name="Westerberg I."/>
            <person name="Brannstrom I.O."/>
            <person name="Guillou S."/>
            <person name="Cros-Aarteil S."/>
            <person name="Calhoun S."/>
            <person name="Haridas S."/>
            <person name="Kuo A."/>
            <person name="Mondo S."/>
            <person name="Pangilinan J."/>
            <person name="Riley R."/>
            <person name="Labutti K."/>
            <person name="Andreopoulos B."/>
            <person name="Lipzen A."/>
            <person name="Chen C."/>
            <person name="Yanf M."/>
            <person name="Daum C."/>
            <person name="Ng V."/>
            <person name="Clum A."/>
            <person name="Ohm R."/>
            <person name="Martin F."/>
            <person name="Silar P."/>
            <person name="Natvig D."/>
            <person name="Lalanne C."/>
            <person name="Gautier V."/>
            <person name="Ament-Velasquez S.L."/>
            <person name="Kruys A."/>
            <person name="Hutchinson M.I."/>
            <person name="Powell A.J."/>
            <person name="Barry K."/>
            <person name="Miller A.N."/>
            <person name="Grigoriev I.V."/>
            <person name="Debuchy R."/>
            <person name="Gladieux P."/>
            <person name="Thoren M.H."/>
            <person name="Johannesson H."/>
        </authorList>
    </citation>
    <scope>NUCLEOTIDE SEQUENCE</scope>
    <source>
        <strain evidence="3">CBS 538.74</strain>
    </source>
</reference>
<dbReference type="InterPro" id="IPR013094">
    <property type="entry name" value="AB_hydrolase_3"/>
</dbReference>
<evidence type="ECO:0000256" key="1">
    <source>
        <dbReference type="ARBA" id="ARBA00022801"/>
    </source>
</evidence>
<sequence length="357" mass="38918">MTAMGTPGSETSRLIVPQLPISQRIKYALLAFLWSKLVLKPALYISEAKKYFVSPGENEPDLVKVYPVRKSLANRIFFPPSYNPSTASPETTKFPTILTIHGGAFFVGEPHHNDSWNRAFAKRHGFLVIALDYTKAPGGPFPTAVYDLEALIGCILADGALPVDTDRVALAGWSAGGNLALAVAQLPSLRGHLHAAVPLYPLVDFVPGAGGGAAAKARGRRYKPALGGFRGRPTDFILLGMGILSWAYLSPGQRCDDPLLSPYYAPRDHLPRNIFLVACEMDLLAPEAWRMACKLAGKRIPGLDEVVGCEETVGKGLLITEGDERFSWEETMEDGSRYKWLLVPDTIHGFDQDNIEG</sequence>
<proteinExistence type="predicted"/>
<dbReference type="GO" id="GO:0016787">
    <property type="term" value="F:hydrolase activity"/>
    <property type="evidence" value="ECO:0007669"/>
    <property type="project" value="UniProtKB-KW"/>
</dbReference>
<dbReference type="Gene3D" id="3.40.50.1820">
    <property type="entry name" value="alpha/beta hydrolase"/>
    <property type="match status" value="1"/>
</dbReference>
<dbReference type="Pfam" id="PF07859">
    <property type="entry name" value="Abhydrolase_3"/>
    <property type="match status" value="1"/>
</dbReference>
<dbReference type="PANTHER" id="PTHR48081:SF8">
    <property type="entry name" value="ALPHA_BETA HYDROLASE FOLD-3 DOMAIN-CONTAINING PROTEIN-RELATED"/>
    <property type="match status" value="1"/>
</dbReference>
<name>A0AAN6VDU6_9PEZI</name>
<organism evidence="3 4">
    <name type="scientific">Chaetomidium leptoderma</name>
    <dbReference type="NCBI Taxonomy" id="669021"/>
    <lineage>
        <taxon>Eukaryota</taxon>
        <taxon>Fungi</taxon>
        <taxon>Dikarya</taxon>
        <taxon>Ascomycota</taxon>
        <taxon>Pezizomycotina</taxon>
        <taxon>Sordariomycetes</taxon>
        <taxon>Sordariomycetidae</taxon>
        <taxon>Sordariales</taxon>
        <taxon>Chaetomiaceae</taxon>
        <taxon>Chaetomidium</taxon>
    </lineage>
</organism>
<dbReference type="InterPro" id="IPR029058">
    <property type="entry name" value="AB_hydrolase_fold"/>
</dbReference>